<dbReference type="OrthoDB" id="9768696at2"/>
<evidence type="ECO:0000259" key="4">
    <source>
        <dbReference type="SMART" id="SM00797"/>
    </source>
</evidence>
<dbReference type="InterPro" id="IPR029000">
    <property type="entry name" value="Cyclophilin-like_dom_sf"/>
</dbReference>
<keyword evidence="1" id="KW-0547">Nucleotide-binding</keyword>
<dbReference type="EMBL" id="FQXC01000001">
    <property type="protein sequence ID" value="SHG99237.1"/>
    <property type="molecule type" value="Genomic_DNA"/>
</dbReference>
<keyword evidence="2" id="KW-0378">Hydrolase</keyword>
<dbReference type="PANTHER" id="PTHR43309">
    <property type="entry name" value="5-OXOPROLINASE SUBUNIT C"/>
    <property type="match status" value="1"/>
</dbReference>
<evidence type="ECO:0000256" key="1">
    <source>
        <dbReference type="ARBA" id="ARBA00022741"/>
    </source>
</evidence>
<proteinExistence type="predicted"/>
<dbReference type="AlphaFoldDB" id="A0A1M5PC07"/>
<name>A0A1M5PC07_9RHOB</name>
<dbReference type="RefSeq" id="WP_072776557.1">
    <property type="nucleotide sequence ID" value="NZ_FQXC01000001.1"/>
</dbReference>
<keyword evidence="3" id="KW-0067">ATP-binding</keyword>
<dbReference type="InterPro" id="IPR052708">
    <property type="entry name" value="PxpC"/>
</dbReference>
<organism evidence="5 6">
    <name type="scientific">Marivita hallyeonensis</name>
    <dbReference type="NCBI Taxonomy" id="996342"/>
    <lineage>
        <taxon>Bacteria</taxon>
        <taxon>Pseudomonadati</taxon>
        <taxon>Pseudomonadota</taxon>
        <taxon>Alphaproteobacteria</taxon>
        <taxon>Rhodobacterales</taxon>
        <taxon>Roseobacteraceae</taxon>
        <taxon>Marivita</taxon>
    </lineage>
</organism>
<dbReference type="SMART" id="SM00797">
    <property type="entry name" value="AHS2"/>
    <property type="match status" value="1"/>
</dbReference>
<feature type="domain" description="Carboxyltransferase" evidence="4">
    <location>
        <begin position="25"/>
        <end position="299"/>
    </location>
</feature>
<dbReference type="GO" id="GO:0005524">
    <property type="term" value="F:ATP binding"/>
    <property type="evidence" value="ECO:0007669"/>
    <property type="project" value="UniProtKB-KW"/>
</dbReference>
<evidence type="ECO:0000256" key="2">
    <source>
        <dbReference type="ARBA" id="ARBA00022801"/>
    </source>
</evidence>
<sequence>MTALQVHRIAPGVTVQDMGRTGYLAYGLSRGGALDRVALAEGAALLGQSAGLAALEMPGAGGVFEARDDIRIALTGAPMRAQIDETTLVWNASHRLPKGARLTIGPVTAGSVGYLHVGGGIATPEMLYARSAHLAAKVGAAISDGQVLPIGPDNGAETGLSLPTDARFDGGAIRMVASFQTDLFDAETRGRFEATTFTRDARANRMGMRLNSDGAGFQAKGGLNILSETVVPGDIQMTGDGVPFLLMAESQTTGGYPRIGTVIPADLAKAAQVPAGKTLSFRFVSRDEALDAERRHRAYLASLPKLCKPLVRDPSQIRDLLSYQLISGATSGDPK</sequence>
<dbReference type="STRING" id="996342.SAMN05443551_1237"/>
<dbReference type="PANTHER" id="PTHR43309:SF5">
    <property type="entry name" value="5-OXOPROLINASE SUBUNIT C"/>
    <property type="match status" value="1"/>
</dbReference>
<keyword evidence="6" id="KW-1185">Reference proteome</keyword>
<gene>
    <name evidence="5" type="ORF">SAMN05443551_1237</name>
</gene>
<reference evidence="5 6" key="1">
    <citation type="submission" date="2016-11" db="EMBL/GenBank/DDBJ databases">
        <authorList>
            <person name="Jaros S."/>
            <person name="Januszkiewicz K."/>
            <person name="Wedrychowicz H."/>
        </authorList>
    </citation>
    <scope>NUCLEOTIDE SEQUENCE [LARGE SCALE GENOMIC DNA]</scope>
    <source>
        <strain evidence="5 6">DSM 29431</strain>
    </source>
</reference>
<dbReference type="Proteomes" id="UP000184221">
    <property type="component" value="Unassembled WGS sequence"/>
</dbReference>
<evidence type="ECO:0000313" key="6">
    <source>
        <dbReference type="Proteomes" id="UP000184221"/>
    </source>
</evidence>
<evidence type="ECO:0000256" key="3">
    <source>
        <dbReference type="ARBA" id="ARBA00022840"/>
    </source>
</evidence>
<dbReference type="Pfam" id="PF02626">
    <property type="entry name" value="CT_A_B"/>
    <property type="match status" value="1"/>
</dbReference>
<evidence type="ECO:0000313" key="5">
    <source>
        <dbReference type="EMBL" id="SHG99237.1"/>
    </source>
</evidence>
<accession>A0A1M5PC07</accession>
<protein>
    <submittedName>
        <fullName evidence="5">Biotin-dependent carboxylase uncharacterized domain-containing protein</fullName>
    </submittedName>
</protein>
<dbReference type="SUPFAM" id="SSF50891">
    <property type="entry name" value="Cyclophilin-like"/>
    <property type="match status" value="1"/>
</dbReference>
<dbReference type="Gene3D" id="2.40.100.10">
    <property type="entry name" value="Cyclophilin-like"/>
    <property type="match status" value="1"/>
</dbReference>
<dbReference type="GO" id="GO:0016787">
    <property type="term" value="F:hydrolase activity"/>
    <property type="evidence" value="ECO:0007669"/>
    <property type="project" value="UniProtKB-KW"/>
</dbReference>
<dbReference type="InterPro" id="IPR003778">
    <property type="entry name" value="CT_A_B"/>
</dbReference>